<dbReference type="EMBL" id="RYZI01000297">
    <property type="protein sequence ID" value="RWA06926.1"/>
    <property type="molecule type" value="Genomic_DNA"/>
</dbReference>
<dbReference type="InterPro" id="IPR016181">
    <property type="entry name" value="Acyl_CoA_acyltransferase"/>
</dbReference>
<dbReference type="AlphaFoldDB" id="A0A439CXS5"/>
<comment type="caution">
    <text evidence="1">The sequence shown here is derived from an EMBL/GenBank/DDBJ whole genome shotgun (WGS) entry which is preliminary data.</text>
</comment>
<organism evidence="1 2">
    <name type="scientific">Xylaria grammica</name>
    <dbReference type="NCBI Taxonomy" id="363999"/>
    <lineage>
        <taxon>Eukaryota</taxon>
        <taxon>Fungi</taxon>
        <taxon>Dikarya</taxon>
        <taxon>Ascomycota</taxon>
        <taxon>Pezizomycotina</taxon>
        <taxon>Sordariomycetes</taxon>
        <taxon>Xylariomycetidae</taxon>
        <taxon>Xylariales</taxon>
        <taxon>Xylariaceae</taxon>
        <taxon>Xylaria</taxon>
    </lineage>
</organism>
<keyword evidence="2" id="KW-1185">Reference proteome</keyword>
<dbReference type="Gene3D" id="3.40.630.30">
    <property type="match status" value="1"/>
</dbReference>
<evidence type="ECO:0000313" key="2">
    <source>
        <dbReference type="Proteomes" id="UP000286045"/>
    </source>
</evidence>
<dbReference type="Proteomes" id="UP000286045">
    <property type="component" value="Unassembled WGS sequence"/>
</dbReference>
<evidence type="ECO:0008006" key="3">
    <source>
        <dbReference type="Google" id="ProtNLM"/>
    </source>
</evidence>
<protein>
    <recommendedName>
        <fullName evidence="3">N-acetyltransferase domain-containing protein</fullName>
    </recommendedName>
</protein>
<evidence type="ECO:0000313" key="1">
    <source>
        <dbReference type="EMBL" id="RWA06926.1"/>
    </source>
</evidence>
<name>A0A439CXS5_9PEZI</name>
<dbReference type="STRING" id="363999.A0A439CXS5"/>
<gene>
    <name evidence="1" type="ORF">EKO27_g8185</name>
</gene>
<reference evidence="1 2" key="1">
    <citation type="submission" date="2018-12" db="EMBL/GenBank/DDBJ databases">
        <title>Draft genome sequence of Xylaria grammica IHI A82.</title>
        <authorList>
            <person name="Buettner E."/>
            <person name="Kellner H."/>
        </authorList>
    </citation>
    <scope>NUCLEOTIDE SEQUENCE [LARGE SCALE GENOMIC DNA]</scope>
    <source>
        <strain evidence="1 2">IHI A82</strain>
    </source>
</reference>
<sequence length="305" mass="33798">MEGAEGTEGTHAAHGAMTSGMACLKEQSKSAPEEISSDSRPHVTFLPQPQIAVFESSWVLERARSFKMAKQLYEVFERDEVTDDMLLHAAELFSQNYAVWGEHSSRQGKRVILSARRLRPQYLPTNSRASYVRVTVDGKLAGNAFACRWPWQGKTICWVTQLVVGMEYRDRGLAKGLLGALREDVDDIYGIMSSHPAACLAAGASFGGSIEKISLDFIAKNAVSIMKASPISYVRNANLRGSLFDTTDSTGLVSGVNTEFFVDHQEPLEALSKVRELWNWSLGELPEGHEYLLIMAAKRRLSRPL</sequence>
<accession>A0A439CXS5</accession>
<dbReference type="SUPFAM" id="SSF55729">
    <property type="entry name" value="Acyl-CoA N-acyltransferases (Nat)"/>
    <property type="match status" value="1"/>
</dbReference>
<proteinExistence type="predicted"/>